<dbReference type="SUPFAM" id="SSF160996">
    <property type="entry name" value="HI0933 insert domain-like"/>
    <property type="match status" value="1"/>
</dbReference>
<dbReference type="InterPro" id="IPR055178">
    <property type="entry name" value="RsdA/BaiN/AoA(So)-like_dom"/>
</dbReference>
<evidence type="ECO:0000259" key="4">
    <source>
        <dbReference type="Pfam" id="PF03486"/>
    </source>
</evidence>
<dbReference type="PRINTS" id="PR00411">
    <property type="entry name" value="PNDRDTASEI"/>
</dbReference>
<dbReference type="NCBIfam" id="TIGR00275">
    <property type="entry name" value="aminoacetone oxidase family FAD-binding enzyme"/>
    <property type="match status" value="1"/>
</dbReference>
<organism evidence="6 7">
    <name type="scientific">Candidatus Bilophila faecipullorum</name>
    <dbReference type="NCBI Taxonomy" id="2838482"/>
    <lineage>
        <taxon>Bacteria</taxon>
        <taxon>Pseudomonadati</taxon>
        <taxon>Thermodesulfobacteriota</taxon>
        <taxon>Desulfovibrionia</taxon>
        <taxon>Desulfovibrionales</taxon>
        <taxon>Desulfovibrionaceae</taxon>
        <taxon>Bilophila</taxon>
    </lineage>
</organism>
<dbReference type="InterPro" id="IPR023166">
    <property type="entry name" value="BaiN-like_dom_sf"/>
</dbReference>
<keyword evidence="3" id="KW-0274">FAD</keyword>
<dbReference type="Gene3D" id="2.40.30.10">
    <property type="entry name" value="Translation factors"/>
    <property type="match status" value="1"/>
</dbReference>
<evidence type="ECO:0000256" key="1">
    <source>
        <dbReference type="ARBA" id="ARBA00001974"/>
    </source>
</evidence>
<evidence type="ECO:0000259" key="5">
    <source>
        <dbReference type="Pfam" id="PF22780"/>
    </source>
</evidence>
<evidence type="ECO:0000256" key="3">
    <source>
        <dbReference type="ARBA" id="ARBA00022827"/>
    </source>
</evidence>
<sequence>MRFDALVIGAGAAGLMCALTAGRRGFSCALVDHSPVAGRKVRLAGGGKGNVTNRYIASEWYVGDQPGFPDRLLRRCSTAFVLDMLAEFGIGWEERDYGQLFCTTQAVRLVEALVDACRGSGARFFMNTPLGGIRHEDGLFIAETPQGGLEAPRLVIATGSPAWPSCGATDMGMRLARRWGHRVVPVRPVLVPFVCPDTWPLHGLAGVSLPAAVEVHGRAFSSSLLFTHKGLSGPAALQASCLWRPGETLHIDFLPGQSVPEIMHQPQWGKSTVLGLFKKLLPTRLAERLVPPALAGRHVAQTGKKEREALALGVHTHALVPTRTEGMGHAEAAAGGVDTTDINPRTLESRLCPGLYFAGEVLDVTGLLGGYNLHWAWASGKAAGESWKKETR</sequence>
<name>A0A9D1U8Z7_9BACT</name>
<comment type="caution">
    <text evidence="6">The sequence shown here is derived from an EMBL/GenBank/DDBJ whole genome shotgun (WGS) entry which is preliminary data.</text>
</comment>
<dbReference type="PANTHER" id="PTHR42887">
    <property type="entry name" value="OS12G0638800 PROTEIN"/>
    <property type="match status" value="1"/>
</dbReference>
<feature type="domain" description="RsdA/BaiN/AoA(So)-like insert" evidence="5">
    <location>
        <begin position="187"/>
        <end position="331"/>
    </location>
</feature>
<comment type="cofactor">
    <cofactor evidence="1">
        <name>FAD</name>
        <dbReference type="ChEBI" id="CHEBI:57692"/>
    </cofactor>
</comment>
<evidence type="ECO:0000313" key="7">
    <source>
        <dbReference type="Proteomes" id="UP000824264"/>
    </source>
</evidence>
<dbReference type="Gene3D" id="1.10.8.260">
    <property type="entry name" value="HI0933 insert domain-like"/>
    <property type="match status" value="1"/>
</dbReference>
<dbReference type="PANTHER" id="PTHR42887:SF2">
    <property type="entry name" value="OS12G0638800 PROTEIN"/>
    <property type="match status" value="1"/>
</dbReference>
<reference evidence="6" key="1">
    <citation type="journal article" date="2021" name="PeerJ">
        <title>Extensive microbial diversity within the chicken gut microbiome revealed by metagenomics and culture.</title>
        <authorList>
            <person name="Gilroy R."/>
            <person name="Ravi A."/>
            <person name="Getino M."/>
            <person name="Pursley I."/>
            <person name="Horton D.L."/>
            <person name="Alikhan N.F."/>
            <person name="Baker D."/>
            <person name="Gharbi K."/>
            <person name="Hall N."/>
            <person name="Watson M."/>
            <person name="Adriaenssens E.M."/>
            <person name="Foster-Nyarko E."/>
            <person name="Jarju S."/>
            <person name="Secka A."/>
            <person name="Antonio M."/>
            <person name="Oren A."/>
            <person name="Chaudhuri R.R."/>
            <person name="La Ragione R."/>
            <person name="Hildebrand F."/>
            <person name="Pallen M.J."/>
        </authorList>
    </citation>
    <scope>NUCLEOTIDE SEQUENCE</scope>
    <source>
        <strain evidence="6">ChiSxjej5B17-1746</strain>
    </source>
</reference>
<dbReference type="SUPFAM" id="SSF51905">
    <property type="entry name" value="FAD/NAD(P)-binding domain"/>
    <property type="match status" value="1"/>
</dbReference>
<dbReference type="Gene3D" id="3.50.50.60">
    <property type="entry name" value="FAD/NAD(P)-binding domain"/>
    <property type="match status" value="1"/>
</dbReference>
<evidence type="ECO:0000313" key="6">
    <source>
        <dbReference type="EMBL" id="HIW78598.1"/>
    </source>
</evidence>
<dbReference type="InterPro" id="IPR057661">
    <property type="entry name" value="RsdA/BaiN/AoA(So)_Rossmann"/>
</dbReference>
<dbReference type="Pfam" id="PF22780">
    <property type="entry name" value="HI0933_like_1st"/>
    <property type="match status" value="1"/>
</dbReference>
<dbReference type="AlphaFoldDB" id="A0A9D1U8Z7"/>
<proteinExistence type="predicted"/>
<dbReference type="InterPro" id="IPR036188">
    <property type="entry name" value="FAD/NAD-bd_sf"/>
</dbReference>
<dbReference type="InterPro" id="IPR004792">
    <property type="entry name" value="BaiN-like"/>
</dbReference>
<reference evidence="6" key="2">
    <citation type="submission" date="2021-04" db="EMBL/GenBank/DDBJ databases">
        <authorList>
            <person name="Gilroy R."/>
        </authorList>
    </citation>
    <scope>NUCLEOTIDE SEQUENCE</scope>
    <source>
        <strain evidence="6">ChiSxjej5B17-1746</strain>
    </source>
</reference>
<dbReference type="Proteomes" id="UP000824264">
    <property type="component" value="Unassembled WGS sequence"/>
</dbReference>
<evidence type="ECO:0000256" key="2">
    <source>
        <dbReference type="ARBA" id="ARBA00022630"/>
    </source>
</evidence>
<keyword evidence="2" id="KW-0285">Flavoprotein</keyword>
<dbReference type="EMBL" id="DXGI01000199">
    <property type="protein sequence ID" value="HIW78598.1"/>
    <property type="molecule type" value="Genomic_DNA"/>
</dbReference>
<accession>A0A9D1U8Z7</accession>
<feature type="domain" description="RsdA/BaiN/AoA(So)-like Rossmann fold-like" evidence="4">
    <location>
        <begin position="4"/>
        <end position="385"/>
    </location>
</feature>
<protein>
    <submittedName>
        <fullName evidence="6">NAD(P)/FAD-dependent oxidoreductase</fullName>
    </submittedName>
</protein>
<gene>
    <name evidence="6" type="ORF">H9874_05555</name>
</gene>
<dbReference type="Pfam" id="PF03486">
    <property type="entry name" value="HI0933_like"/>
    <property type="match status" value="1"/>
</dbReference>